<dbReference type="RefSeq" id="WP_387699547.1">
    <property type="nucleotide sequence ID" value="NZ_JBIAMX010000003.1"/>
</dbReference>
<keyword evidence="1" id="KW-0812">Transmembrane</keyword>
<accession>A0ABW6PKA3</accession>
<feature type="transmembrane region" description="Helical" evidence="1">
    <location>
        <begin position="90"/>
        <end position="113"/>
    </location>
</feature>
<name>A0ABW6PKA3_9NOCA</name>
<keyword evidence="3" id="KW-1185">Reference proteome</keyword>
<feature type="transmembrane region" description="Helical" evidence="1">
    <location>
        <begin position="12"/>
        <end position="37"/>
    </location>
</feature>
<evidence type="ECO:0000313" key="3">
    <source>
        <dbReference type="Proteomes" id="UP001601444"/>
    </source>
</evidence>
<comment type="caution">
    <text evidence="2">The sequence shown here is derived from an EMBL/GenBank/DDBJ whole genome shotgun (WGS) entry which is preliminary data.</text>
</comment>
<proteinExistence type="predicted"/>
<gene>
    <name evidence="2" type="ORF">ACFYTF_08160</name>
</gene>
<protein>
    <submittedName>
        <fullName evidence="2">Uncharacterized protein</fullName>
    </submittedName>
</protein>
<feature type="transmembrane region" description="Helical" evidence="1">
    <location>
        <begin position="63"/>
        <end position="83"/>
    </location>
</feature>
<dbReference type="EMBL" id="JBIAMX010000003">
    <property type="protein sequence ID" value="MFF0542798.1"/>
    <property type="molecule type" value="Genomic_DNA"/>
</dbReference>
<sequence>MTDTNRRTTDAPVQATFGVVAGGIVAVIAYFPLVALLQNALDVPELPATPEKYRSDTAPISPWYWMTWLVPVLVAIPAGSALSRWRRVRVLALASTVTFVLGAAAVAAVVISFEINGFAPD</sequence>
<keyword evidence="1" id="KW-0472">Membrane</keyword>
<evidence type="ECO:0000313" key="2">
    <source>
        <dbReference type="EMBL" id="MFF0542798.1"/>
    </source>
</evidence>
<organism evidence="2 3">
    <name type="scientific">Nocardia thailandica</name>
    <dbReference type="NCBI Taxonomy" id="257275"/>
    <lineage>
        <taxon>Bacteria</taxon>
        <taxon>Bacillati</taxon>
        <taxon>Actinomycetota</taxon>
        <taxon>Actinomycetes</taxon>
        <taxon>Mycobacteriales</taxon>
        <taxon>Nocardiaceae</taxon>
        <taxon>Nocardia</taxon>
    </lineage>
</organism>
<evidence type="ECO:0000256" key="1">
    <source>
        <dbReference type="SAM" id="Phobius"/>
    </source>
</evidence>
<dbReference type="Proteomes" id="UP001601444">
    <property type="component" value="Unassembled WGS sequence"/>
</dbReference>
<keyword evidence="1" id="KW-1133">Transmembrane helix</keyword>
<reference evidence="2 3" key="1">
    <citation type="submission" date="2024-10" db="EMBL/GenBank/DDBJ databases">
        <title>The Natural Products Discovery Center: Release of the First 8490 Sequenced Strains for Exploring Actinobacteria Biosynthetic Diversity.</title>
        <authorList>
            <person name="Kalkreuter E."/>
            <person name="Kautsar S.A."/>
            <person name="Yang D."/>
            <person name="Bader C.D."/>
            <person name="Teijaro C.N."/>
            <person name="Fluegel L."/>
            <person name="Davis C.M."/>
            <person name="Simpson J.R."/>
            <person name="Lauterbach L."/>
            <person name="Steele A.D."/>
            <person name="Gui C."/>
            <person name="Meng S."/>
            <person name="Li G."/>
            <person name="Viehrig K."/>
            <person name="Ye F."/>
            <person name="Su P."/>
            <person name="Kiefer A.F."/>
            <person name="Nichols A."/>
            <person name="Cepeda A.J."/>
            <person name="Yan W."/>
            <person name="Fan B."/>
            <person name="Jiang Y."/>
            <person name="Adhikari A."/>
            <person name="Zheng C.-J."/>
            <person name="Schuster L."/>
            <person name="Cowan T.M."/>
            <person name="Smanski M.J."/>
            <person name="Chevrette M.G."/>
            <person name="De Carvalho L.P.S."/>
            <person name="Shen B."/>
        </authorList>
    </citation>
    <scope>NUCLEOTIDE SEQUENCE [LARGE SCALE GENOMIC DNA]</scope>
    <source>
        <strain evidence="2 3">NPDC004045</strain>
    </source>
</reference>